<dbReference type="STRING" id="543379.A0A232EGU9"/>
<feature type="compositionally biased region" description="Basic and acidic residues" evidence="2">
    <location>
        <begin position="478"/>
        <end position="490"/>
    </location>
</feature>
<protein>
    <submittedName>
        <fullName evidence="3">Uncharacterized protein</fullName>
    </submittedName>
</protein>
<name>A0A232EGU9_9HYME</name>
<evidence type="ECO:0000256" key="1">
    <source>
        <dbReference type="SAM" id="Coils"/>
    </source>
</evidence>
<dbReference type="OrthoDB" id="10616880at2759"/>
<sequence>MDNSFDLNNTNNDNPMMMDEDKGETYVLTRKVDEVTGSQMKEIEVQKMEDDYTIKMLERKYVETKRNLLYTKRKVEEARNKGAEQTETMNQLLEANKAIVEKFDELKRYQTGSLLDSLNNAEKTYYNWKDKYAEFSNILQMILEKENYSNRLNEGVSKRKKELNIEIQRQIAQRKKAINDLNEALAQSDKKNKILQKQLNLETFDNNLKSIIDEKSKRVIQLEADHESYQRLFKQEVDNLLQMKNSQIQELQNINTNLELKKEALSKLQLEVSSITKNQSKQNQVLLNLKANKGAILQEVTRSRQISDMTKKSFDENVMNIMNDQEKINAELQAAEKNFVTTEERLQKEFGTLRTAYDEKKKMLKQLETSEEDLKQFRSMKSTKLKELDANCKEKEGEVIKIAEDYAKLEQMESAYIQKQSNLDAKIKELQEKINSIQKELNAVEKDENDATTSGVNTRKDKSKPMFQNENKIVDSAGKADFDSNKDDKKKGIKSLTPEKNVLKSWFESDDSEESEDEFKIQNIIPKRSNSATAAQKKPVYDRDLDAQSIDSTNDDNRSQSDKLFDELFTQKSTVASKNEVPNIQYRIKYFIDFICILYIDCMCMHNSLQPTENLSVFSIMKLTHTFVRF</sequence>
<feature type="coiled-coil region" evidence="1">
    <location>
        <begin position="153"/>
        <end position="278"/>
    </location>
</feature>
<keyword evidence="4" id="KW-1185">Reference proteome</keyword>
<keyword evidence="1" id="KW-0175">Coiled coil</keyword>
<reference evidence="3 4" key="1">
    <citation type="journal article" date="2017" name="Curr. Biol.">
        <title>The Evolution of Venom by Co-option of Single-Copy Genes.</title>
        <authorList>
            <person name="Martinson E.O."/>
            <person name="Mrinalini"/>
            <person name="Kelkar Y.D."/>
            <person name="Chang C.H."/>
            <person name="Werren J.H."/>
        </authorList>
    </citation>
    <scope>NUCLEOTIDE SEQUENCE [LARGE SCALE GENOMIC DNA]</scope>
    <source>
        <strain evidence="3 4">Alberta</strain>
        <tissue evidence="3">Whole body</tissue>
    </source>
</reference>
<dbReference type="AlphaFoldDB" id="A0A232EGU9"/>
<evidence type="ECO:0000313" key="4">
    <source>
        <dbReference type="Proteomes" id="UP000215335"/>
    </source>
</evidence>
<evidence type="ECO:0000313" key="3">
    <source>
        <dbReference type="EMBL" id="OXU17568.1"/>
    </source>
</evidence>
<proteinExistence type="predicted"/>
<organism evidence="3 4">
    <name type="scientific">Trichomalopsis sarcophagae</name>
    <dbReference type="NCBI Taxonomy" id="543379"/>
    <lineage>
        <taxon>Eukaryota</taxon>
        <taxon>Metazoa</taxon>
        <taxon>Ecdysozoa</taxon>
        <taxon>Arthropoda</taxon>
        <taxon>Hexapoda</taxon>
        <taxon>Insecta</taxon>
        <taxon>Pterygota</taxon>
        <taxon>Neoptera</taxon>
        <taxon>Endopterygota</taxon>
        <taxon>Hymenoptera</taxon>
        <taxon>Apocrita</taxon>
        <taxon>Proctotrupomorpha</taxon>
        <taxon>Chalcidoidea</taxon>
        <taxon>Pteromalidae</taxon>
        <taxon>Pteromalinae</taxon>
        <taxon>Trichomalopsis</taxon>
    </lineage>
</organism>
<feature type="region of interest" description="Disordered" evidence="2">
    <location>
        <begin position="530"/>
        <end position="559"/>
    </location>
</feature>
<gene>
    <name evidence="3" type="ORF">TSAR_011583</name>
</gene>
<dbReference type="Proteomes" id="UP000215335">
    <property type="component" value="Unassembled WGS sequence"/>
</dbReference>
<evidence type="ECO:0000256" key="2">
    <source>
        <dbReference type="SAM" id="MobiDB-lite"/>
    </source>
</evidence>
<dbReference type="EMBL" id="NNAY01004677">
    <property type="protein sequence ID" value="OXU17568.1"/>
    <property type="molecule type" value="Genomic_DNA"/>
</dbReference>
<feature type="region of interest" description="Disordered" evidence="2">
    <location>
        <begin position="445"/>
        <end position="493"/>
    </location>
</feature>
<comment type="caution">
    <text evidence="3">The sequence shown here is derived from an EMBL/GenBank/DDBJ whole genome shotgun (WGS) entry which is preliminary data.</text>
</comment>
<accession>A0A232EGU9</accession>